<dbReference type="OMA" id="YENAKTN"/>
<dbReference type="OrthoDB" id="125494at2759"/>
<organism evidence="1 2">
    <name type="scientific">Phytophthora infestans (strain T30-4)</name>
    <name type="common">Potato late blight agent</name>
    <dbReference type="NCBI Taxonomy" id="403677"/>
    <lineage>
        <taxon>Eukaryota</taxon>
        <taxon>Sar</taxon>
        <taxon>Stramenopiles</taxon>
        <taxon>Oomycota</taxon>
        <taxon>Peronosporomycetes</taxon>
        <taxon>Peronosporales</taxon>
        <taxon>Peronosporaceae</taxon>
        <taxon>Phytophthora</taxon>
    </lineage>
</organism>
<dbReference type="GeneID" id="9468123"/>
<sequence length="188" mass="20894">MQDMDTDLLNFDAFFAPNNDEGVEDLWNLAVTTAVGHDDDLLDVTELEPLSPIIKEEPHEQRIQVKQEPTNKLGLKIDTNMANNSKESWVAQYENAKTNGTPTATLPARFALLSTTCVYEPGFTTSPRGKRRINDYILPLFTDAELSAMVDSPSKLSTTSTSSAAPRHQYVQLDLRHFSVPHDTATSI</sequence>
<dbReference type="KEGG" id="pif:PITG_14947"/>
<evidence type="ECO:0000313" key="1">
    <source>
        <dbReference type="EMBL" id="EEY62481.1"/>
    </source>
</evidence>
<dbReference type="InParanoid" id="D0NPD9"/>
<dbReference type="AlphaFoldDB" id="D0NPD9"/>
<proteinExistence type="predicted"/>
<dbReference type="VEuPathDB" id="FungiDB:PITG_14947"/>
<dbReference type="RefSeq" id="XP_002899117.1">
    <property type="nucleotide sequence ID" value="XM_002899071.1"/>
</dbReference>
<accession>D0NPD9</accession>
<dbReference type="eggNOG" id="ENOG502RX8N">
    <property type="taxonomic scope" value="Eukaryota"/>
</dbReference>
<protein>
    <submittedName>
        <fullName evidence="1">Uncharacterized protein</fullName>
    </submittedName>
</protein>
<dbReference type="HOGENOM" id="CLU_1443630_0_0_1"/>
<gene>
    <name evidence="1" type="ORF">PITG_14947</name>
</gene>
<dbReference type="EMBL" id="DS028150">
    <property type="protein sequence ID" value="EEY62481.1"/>
    <property type="molecule type" value="Genomic_DNA"/>
</dbReference>
<evidence type="ECO:0000313" key="2">
    <source>
        <dbReference type="Proteomes" id="UP000006643"/>
    </source>
</evidence>
<keyword evidence="2" id="KW-1185">Reference proteome</keyword>
<reference evidence="2" key="1">
    <citation type="journal article" date="2009" name="Nature">
        <title>Genome sequence and analysis of the Irish potato famine pathogen Phytophthora infestans.</title>
        <authorList>
            <consortium name="The Broad Institute Genome Sequencing Platform"/>
            <person name="Haas B.J."/>
            <person name="Kamoun S."/>
            <person name="Zody M.C."/>
            <person name="Jiang R.H."/>
            <person name="Handsaker R.E."/>
            <person name="Cano L.M."/>
            <person name="Grabherr M."/>
            <person name="Kodira C.D."/>
            <person name="Raffaele S."/>
            <person name="Torto-Alalibo T."/>
            <person name="Bozkurt T.O."/>
            <person name="Ah-Fong A.M."/>
            <person name="Alvarado L."/>
            <person name="Anderson V.L."/>
            <person name="Armstrong M.R."/>
            <person name="Avrova A."/>
            <person name="Baxter L."/>
            <person name="Beynon J."/>
            <person name="Boevink P.C."/>
            <person name="Bollmann S.R."/>
            <person name="Bos J.I."/>
            <person name="Bulone V."/>
            <person name="Cai G."/>
            <person name="Cakir C."/>
            <person name="Carrington J.C."/>
            <person name="Chawner M."/>
            <person name="Conti L."/>
            <person name="Costanzo S."/>
            <person name="Ewan R."/>
            <person name="Fahlgren N."/>
            <person name="Fischbach M.A."/>
            <person name="Fugelstad J."/>
            <person name="Gilroy E.M."/>
            <person name="Gnerre S."/>
            <person name="Green P.J."/>
            <person name="Grenville-Briggs L.J."/>
            <person name="Griffith J."/>
            <person name="Grunwald N.J."/>
            <person name="Horn K."/>
            <person name="Horner N.R."/>
            <person name="Hu C.H."/>
            <person name="Huitema E."/>
            <person name="Jeong D.H."/>
            <person name="Jones A.M."/>
            <person name="Jones J.D."/>
            <person name="Jones R.W."/>
            <person name="Karlsson E.K."/>
            <person name="Kunjeti S.G."/>
            <person name="Lamour K."/>
            <person name="Liu Z."/>
            <person name="Ma L."/>
            <person name="Maclean D."/>
            <person name="Chibucos M.C."/>
            <person name="McDonald H."/>
            <person name="McWalters J."/>
            <person name="Meijer H.J."/>
            <person name="Morgan W."/>
            <person name="Morris P.F."/>
            <person name="Munro C.A."/>
            <person name="O'Neill K."/>
            <person name="Ospina-Giraldo M."/>
            <person name="Pinzon A."/>
            <person name="Pritchard L."/>
            <person name="Ramsahoye B."/>
            <person name="Ren Q."/>
            <person name="Restrepo S."/>
            <person name="Roy S."/>
            <person name="Sadanandom A."/>
            <person name="Savidor A."/>
            <person name="Schornack S."/>
            <person name="Schwartz D.C."/>
            <person name="Schumann U.D."/>
            <person name="Schwessinger B."/>
            <person name="Seyer L."/>
            <person name="Sharpe T."/>
            <person name="Silvar C."/>
            <person name="Song J."/>
            <person name="Studholme D.J."/>
            <person name="Sykes S."/>
            <person name="Thines M."/>
            <person name="van de Vondervoort P.J."/>
            <person name="Phuntumart V."/>
            <person name="Wawra S."/>
            <person name="Weide R."/>
            <person name="Win J."/>
            <person name="Young C."/>
            <person name="Zhou S."/>
            <person name="Fry W."/>
            <person name="Meyers B.C."/>
            <person name="van West P."/>
            <person name="Ristaino J."/>
            <person name="Govers F."/>
            <person name="Birch P.R."/>
            <person name="Whisson S.C."/>
            <person name="Judelson H.S."/>
            <person name="Nusbaum C."/>
        </authorList>
    </citation>
    <scope>NUCLEOTIDE SEQUENCE [LARGE SCALE GENOMIC DNA]</scope>
    <source>
        <strain evidence="2">T30-4</strain>
    </source>
</reference>
<name>D0NPD9_PHYIT</name>
<dbReference type="Proteomes" id="UP000006643">
    <property type="component" value="Unassembled WGS sequence"/>
</dbReference>